<dbReference type="AlphaFoldDB" id="A0A8H4BA50"/>
<gene>
    <name evidence="1" type="ORF">FB192DRAFT_1288190</name>
</gene>
<comment type="caution">
    <text evidence="1">The sequence shown here is derived from an EMBL/GenBank/DDBJ whole genome shotgun (WGS) entry which is preliminary data.</text>
</comment>
<reference evidence="1 2" key="1">
    <citation type="submission" date="2019-09" db="EMBL/GenBank/DDBJ databases">
        <authorList>
            <consortium name="DOE Joint Genome Institute"/>
            <person name="Mondo S.J."/>
            <person name="Navarro-Mendoza M.I."/>
            <person name="Perez-Arques C."/>
            <person name="Panchal S."/>
            <person name="Nicolas F.E."/>
            <person name="Ganguly P."/>
            <person name="Pangilinan J."/>
            <person name="Grigoriev I."/>
            <person name="Heitman J."/>
            <person name="Sanya K."/>
            <person name="Garre V."/>
        </authorList>
    </citation>
    <scope>NUCLEOTIDE SEQUENCE [LARGE SCALE GENOMIC DNA]</scope>
    <source>
        <strain evidence="1 2">MU402</strain>
    </source>
</reference>
<dbReference type="Proteomes" id="UP000469890">
    <property type="component" value="Unassembled WGS sequence"/>
</dbReference>
<organism evidence="1 2">
    <name type="scientific">Mucor circinelloides f. lusitanicus</name>
    <name type="common">Mucor racemosus var. lusitanicus</name>
    <dbReference type="NCBI Taxonomy" id="29924"/>
    <lineage>
        <taxon>Eukaryota</taxon>
        <taxon>Fungi</taxon>
        <taxon>Fungi incertae sedis</taxon>
        <taxon>Mucoromycota</taxon>
        <taxon>Mucoromycotina</taxon>
        <taxon>Mucoromycetes</taxon>
        <taxon>Mucorales</taxon>
        <taxon>Mucorineae</taxon>
        <taxon>Mucoraceae</taxon>
        <taxon>Mucor</taxon>
    </lineage>
</organism>
<protein>
    <submittedName>
        <fullName evidence="1">Uncharacterized protein</fullName>
    </submittedName>
</protein>
<sequence>MLNTRDEINLHRLLISCENKLKEQPMDVWTASEKRKFATYVKFLATLQKKSNSTK</sequence>
<evidence type="ECO:0000313" key="1">
    <source>
        <dbReference type="EMBL" id="KAF1798473.1"/>
    </source>
</evidence>
<accession>A0A8H4BA50</accession>
<proteinExistence type="predicted"/>
<evidence type="ECO:0000313" key="2">
    <source>
        <dbReference type="Proteomes" id="UP000469890"/>
    </source>
</evidence>
<dbReference type="EMBL" id="JAAECE010000007">
    <property type="protein sequence ID" value="KAF1798473.1"/>
    <property type="molecule type" value="Genomic_DNA"/>
</dbReference>
<name>A0A8H4BA50_MUCCL</name>